<evidence type="ECO:0000313" key="3">
    <source>
        <dbReference type="Proteomes" id="UP000482800"/>
    </source>
</evidence>
<evidence type="ECO:0008006" key="4">
    <source>
        <dbReference type="Google" id="ProtNLM"/>
    </source>
</evidence>
<sequence>MRDVRRAGGLGRPPPSPEADEAEERGAGRDILCNMHTIPEPIAAFHEAVNAADGAAAAALAVSDVEVGGPRGAARGVDLLRGWVERSGIRLTPLAAHHGAGGAVVVTQHATWPGDETVHEIATLFRLSPEQRLTAVIRYDTPAQALAAAGVPVSR</sequence>
<keyword evidence="3" id="KW-1185">Reference proteome</keyword>
<dbReference type="AlphaFoldDB" id="A0A6V8KP33"/>
<dbReference type="Gene3D" id="3.10.450.50">
    <property type="match status" value="1"/>
</dbReference>
<name>A0A6V8KP33_9ACTN</name>
<feature type="region of interest" description="Disordered" evidence="1">
    <location>
        <begin position="1"/>
        <end position="24"/>
    </location>
</feature>
<protein>
    <recommendedName>
        <fullName evidence="4">SnoaL-like domain-containing protein</fullName>
    </recommendedName>
</protein>
<dbReference type="InterPro" id="IPR032710">
    <property type="entry name" value="NTF2-like_dom_sf"/>
</dbReference>
<proteinExistence type="predicted"/>
<accession>A0A6V8KP33</accession>
<evidence type="ECO:0000313" key="2">
    <source>
        <dbReference type="EMBL" id="GFJ84368.1"/>
    </source>
</evidence>
<gene>
    <name evidence="2" type="ORF">Phou_085480</name>
</gene>
<organism evidence="2 3">
    <name type="scientific">Phytohabitans houttuyneae</name>
    <dbReference type="NCBI Taxonomy" id="1076126"/>
    <lineage>
        <taxon>Bacteria</taxon>
        <taxon>Bacillati</taxon>
        <taxon>Actinomycetota</taxon>
        <taxon>Actinomycetes</taxon>
        <taxon>Micromonosporales</taxon>
        <taxon>Micromonosporaceae</taxon>
    </lineage>
</organism>
<evidence type="ECO:0000256" key="1">
    <source>
        <dbReference type="SAM" id="MobiDB-lite"/>
    </source>
</evidence>
<dbReference type="Proteomes" id="UP000482800">
    <property type="component" value="Unassembled WGS sequence"/>
</dbReference>
<dbReference type="EMBL" id="BLPF01000003">
    <property type="protein sequence ID" value="GFJ84368.1"/>
    <property type="molecule type" value="Genomic_DNA"/>
</dbReference>
<reference evidence="2 3" key="1">
    <citation type="submission" date="2020-03" db="EMBL/GenBank/DDBJ databases">
        <title>Whole genome shotgun sequence of Phytohabitans houttuyneae NBRC 108639.</title>
        <authorList>
            <person name="Komaki H."/>
            <person name="Tamura T."/>
        </authorList>
    </citation>
    <scope>NUCLEOTIDE SEQUENCE [LARGE SCALE GENOMIC DNA]</scope>
    <source>
        <strain evidence="2 3">NBRC 108639</strain>
    </source>
</reference>
<dbReference type="SUPFAM" id="SSF54427">
    <property type="entry name" value="NTF2-like"/>
    <property type="match status" value="1"/>
</dbReference>
<comment type="caution">
    <text evidence="2">The sequence shown here is derived from an EMBL/GenBank/DDBJ whole genome shotgun (WGS) entry which is preliminary data.</text>
</comment>
<reference evidence="2 3" key="2">
    <citation type="submission" date="2020-03" db="EMBL/GenBank/DDBJ databases">
        <authorList>
            <person name="Ichikawa N."/>
            <person name="Kimura A."/>
            <person name="Kitahashi Y."/>
            <person name="Uohara A."/>
        </authorList>
    </citation>
    <scope>NUCLEOTIDE SEQUENCE [LARGE SCALE GENOMIC DNA]</scope>
    <source>
        <strain evidence="2 3">NBRC 108639</strain>
    </source>
</reference>